<name>W5JT18_ANODA</name>
<accession>W5JT18</accession>
<feature type="signal peptide" evidence="1">
    <location>
        <begin position="1"/>
        <end position="32"/>
    </location>
</feature>
<reference evidence="2 4" key="1">
    <citation type="journal article" date="2010" name="BMC Genomics">
        <title>Combination of measures distinguishes pre-miRNAs from other stem-loops in the genome of the newly sequenced Anopheles darlingi.</title>
        <authorList>
            <person name="Mendes N.D."/>
            <person name="Freitas A.T."/>
            <person name="Vasconcelos A.T."/>
            <person name="Sagot M.F."/>
        </authorList>
    </citation>
    <scope>NUCLEOTIDE SEQUENCE</scope>
</reference>
<evidence type="ECO:0000313" key="2">
    <source>
        <dbReference type="EMBL" id="ETN66418.1"/>
    </source>
</evidence>
<dbReference type="AlphaFoldDB" id="W5JT18"/>
<keyword evidence="1" id="KW-0732">Signal</keyword>
<organism evidence="2">
    <name type="scientific">Anopheles darlingi</name>
    <name type="common">Mosquito</name>
    <dbReference type="NCBI Taxonomy" id="43151"/>
    <lineage>
        <taxon>Eukaryota</taxon>
        <taxon>Metazoa</taxon>
        <taxon>Ecdysozoa</taxon>
        <taxon>Arthropoda</taxon>
        <taxon>Hexapoda</taxon>
        <taxon>Insecta</taxon>
        <taxon>Pterygota</taxon>
        <taxon>Neoptera</taxon>
        <taxon>Endopterygota</taxon>
        <taxon>Diptera</taxon>
        <taxon>Nematocera</taxon>
        <taxon>Culicoidea</taxon>
        <taxon>Culicidae</taxon>
        <taxon>Anophelinae</taxon>
        <taxon>Anopheles</taxon>
    </lineage>
</organism>
<dbReference type="HOGENOM" id="CLU_1246275_0_0_1"/>
<evidence type="ECO:0000313" key="4">
    <source>
        <dbReference type="Proteomes" id="UP000000673"/>
    </source>
</evidence>
<sequence length="222" mass="24107">MSSKALPNLFMLSAAVIALMAALIAGPQPVAANDSQNINRLLNNQVIVSRQIMCVLEKSPCDQLGRQLKARCQCVEGEALCLSNGHKETRAHVNGTDGRLRPEMSAVHDAHAAQRPDAESDSKKRLLNSSLGVGTGRGGHDLQLEQKQNPRAIWDTSKETIQSKRNSCYRVDSGQCPNAGCSTTSQIQQIAELTDDTNKPMAVYLLTETKAHRALHPSTRSL</sequence>
<reference evidence="3" key="4">
    <citation type="submission" date="2015-06" db="UniProtKB">
        <authorList>
            <consortium name="EnsemblMetazoa"/>
        </authorList>
    </citation>
    <scope>IDENTIFICATION</scope>
</reference>
<protein>
    <recommendedName>
        <fullName evidence="5">Secreted protein</fullName>
    </recommendedName>
</protein>
<dbReference type="VEuPathDB" id="VectorBase:ADAC001796"/>
<keyword evidence="4" id="KW-1185">Reference proteome</keyword>
<evidence type="ECO:0000313" key="3">
    <source>
        <dbReference type="EnsemblMetazoa" id="ADAC001796-PA"/>
    </source>
</evidence>
<dbReference type="InterPro" id="IPR036682">
    <property type="entry name" value="OS_D_A10/PebIII_sf"/>
</dbReference>
<feature type="chain" id="PRO_5010155923" description="Secreted protein" evidence="1">
    <location>
        <begin position="33"/>
        <end position="222"/>
    </location>
</feature>
<dbReference type="VEuPathDB" id="VectorBase:ADAR2_010879"/>
<dbReference type="EnsemblMetazoa" id="ADAC001796-RA">
    <property type="protein sequence ID" value="ADAC001796-PA"/>
    <property type="gene ID" value="ADAC001796"/>
</dbReference>
<dbReference type="Gene3D" id="1.10.2080.10">
    <property type="entry name" value="Insect odorant-binding protein A10/Ejaculatory bulb-specific protein 3"/>
    <property type="match status" value="1"/>
</dbReference>
<evidence type="ECO:0008006" key="5">
    <source>
        <dbReference type="Google" id="ProtNLM"/>
    </source>
</evidence>
<dbReference type="eggNOG" id="ENOG502TCT3">
    <property type="taxonomic scope" value="Eukaryota"/>
</dbReference>
<reference evidence="2" key="2">
    <citation type="submission" date="2010-05" db="EMBL/GenBank/DDBJ databases">
        <authorList>
            <person name="Almeida L.G."/>
            <person name="Nicolas M.F."/>
            <person name="Souza R.C."/>
            <person name="Vasconcelos A.T.R."/>
        </authorList>
    </citation>
    <scope>NUCLEOTIDE SEQUENCE</scope>
</reference>
<reference evidence="2" key="3">
    <citation type="journal article" date="2013" name="Nucleic Acids Res.">
        <title>The genome of Anopheles darlingi, the main neotropical malaria vector.</title>
        <authorList>
            <person name="Marinotti O."/>
            <person name="Cerqueira G.C."/>
            <person name="de Almeida L.G."/>
            <person name="Ferro M.I."/>
            <person name="Loreto E.L."/>
            <person name="Zaha A."/>
            <person name="Teixeira S.M."/>
            <person name="Wespiser A.R."/>
            <person name="Almeida E Silva A."/>
            <person name="Schlindwein A.D."/>
            <person name="Pacheco A.C."/>
            <person name="Silva A.L."/>
            <person name="Graveley B.R."/>
            <person name="Walenz B.P."/>
            <person name="Lima Bde A."/>
            <person name="Ribeiro C.A."/>
            <person name="Nunes-Silva C.G."/>
            <person name="de Carvalho C.R."/>
            <person name="Soares C.M."/>
            <person name="de Menezes C.B."/>
            <person name="Matiolli C."/>
            <person name="Caffrey D."/>
            <person name="Araujo D.A."/>
            <person name="de Oliveira D.M."/>
            <person name="Golenbock D."/>
            <person name="Grisard E.C."/>
            <person name="Fantinatti-Garboggini F."/>
            <person name="de Carvalho F.M."/>
            <person name="Barcellos F.G."/>
            <person name="Prosdocimi F."/>
            <person name="May G."/>
            <person name="Azevedo Junior G.M."/>
            <person name="Guimaraes G.M."/>
            <person name="Goldman G.H."/>
            <person name="Padilha I.Q."/>
            <person name="Batista Jda S."/>
            <person name="Ferro J.A."/>
            <person name="Ribeiro J.M."/>
            <person name="Fietto J.L."/>
            <person name="Dabbas K.M."/>
            <person name="Cerdeira L."/>
            <person name="Agnez-Lima L.F."/>
            <person name="Brocchi M."/>
            <person name="de Carvalho M.O."/>
            <person name="Teixeira Mde M."/>
            <person name="Diniz Maia Mde M."/>
            <person name="Goldman M.H."/>
            <person name="Cruz Schneider M.P."/>
            <person name="Felipe M.S."/>
            <person name="Hungria M."/>
            <person name="Nicolas M.F."/>
            <person name="Pereira M."/>
            <person name="Montes M.A."/>
            <person name="Cantao M.E."/>
            <person name="Vincentz M."/>
            <person name="Rafael M.S."/>
            <person name="Silverman N."/>
            <person name="Stoco P.H."/>
            <person name="Souza R.C."/>
            <person name="Vicentini R."/>
            <person name="Gazzinelli R.T."/>
            <person name="Neves Rde O."/>
            <person name="Silva R."/>
            <person name="Astolfi-Filho S."/>
            <person name="Maciel T.E."/>
            <person name="Urmenyi T.P."/>
            <person name="Tadei W.P."/>
            <person name="Camargo E.P."/>
            <person name="de Vasconcelos A.T."/>
        </authorList>
    </citation>
    <scope>NUCLEOTIDE SEQUENCE</scope>
</reference>
<proteinExistence type="predicted"/>
<dbReference type="SUPFAM" id="SSF100910">
    <property type="entry name" value="Chemosensory protein Csp2"/>
    <property type="match status" value="1"/>
</dbReference>
<dbReference type="EMBL" id="ADMH02000454">
    <property type="protein sequence ID" value="ETN66418.1"/>
    <property type="molecule type" value="Genomic_DNA"/>
</dbReference>
<gene>
    <name evidence="2" type="ORF">AND_001796</name>
</gene>
<evidence type="ECO:0000256" key="1">
    <source>
        <dbReference type="SAM" id="SignalP"/>
    </source>
</evidence>
<dbReference type="Proteomes" id="UP000000673">
    <property type="component" value="Unassembled WGS sequence"/>
</dbReference>
<dbReference type="STRING" id="43151.W5JT18"/>